<organism evidence="2 3">
    <name type="scientific">Streptomyces chattanoogensis</name>
    <dbReference type="NCBI Taxonomy" id="66876"/>
    <lineage>
        <taxon>Bacteria</taxon>
        <taxon>Bacillati</taxon>
        <taxon>Actinomycetota</taxon>
        <taxon>Actinomycetes</taxon>
        <taxon>Kitasatosporales</taxon>
        <taxon>Streptomycetaceae</taxon>
        <taxon>Streptomyces</taxon>
    </lineage>
</organism>
<comment type="caution">
    <text evidence="2">The sequence shown here is derived from an EMBL/GenBank/DDBJ whole genome shotgun (WGS) entry which is preliminary data.</text>
</comment>
<feature type="transmembrane region" description="Helical" evidence="1">
    <location>
        <begin position="12"/>
        <end position="37"/>
    </location>
</feature>
<dbReference type="EMBL" id="LGKG01000013">
    <property type="protein sequence ID" value="KPC66380.1"/>
    <property type="molecule type" value="Genomic_DNA"/>
</dbReference>
<dbReference type="Proteomes" id="UP000037982">
    <property type="component" value="Unassembled WGS sequence"/>
</dbReference>
<keyword evidence="1" id="KW-0472">Membrane</keyword>
<accession>A0A0N0H3Y2</accession>
<feature type="transmembrane region" description="Helical" evidence="1">
    <location>
        <begin position="57"/>
        <end position="84"/>
    </location>
</feature>
<name>A0A0N0H3Y2_9ACTN</name>
<dbReference type="RefSeq" id="WP_053922592.1">
    <property type="nucleotide sequence ID" value="NZ_LGKG01000013.1"/>
</dbReference>
<evidence type="ECO:0000313" key="3">
    <source>
        <dbReference type="Proteomes" id="UP000037982"/>
    </source>
</evidence>
<proteinExistence type="predicted"/>
<evidence type="ECO:0000256" key="1">
    <source>
        <dbReference type="SAM" id="Phobius"/>
    </source>
</evidence>
<keyword evidence="3" id="KW-1185">Reference proteome</keyword>
<sequence length="149" mass="14856">MNASAPPPTRPWRILAAVSGGVLLVEALWGAVTLTFLTGFVATSYAFEGEEGMANEAGVVLLGGGGAALLLSLVTAAVLLSAALRNRGPLAGAAKTLAVVCTLLHLLVLATALLRGLPVFTVTALPALLLAALSYGPGARTAPADRTAA</sequence>
<gene>
    <name evidence="2" type="ORF">ADL29_05545</name>
</gene>
<keyword evidence="1" id="KW-0812">Transmembrane</keyword>
<feature type="transmembrane region" description="Helical" evidence="1">
    <location>
        <begin position="119"/>
        <end position="136"/>
    </location>
</feature>
<reference evidence="3" key="1">
    <citation type="submission" date="2015-07" db="EMBL/GenBank/DDBJ databases">
        <authorList>
            <person name="Ju K.-S."/>
            <person name="Doroghazi J.R."/>
            <person name="Metcalf W.W."/>
        </authorList>
    </citation>
    <scope>NUCLEOTIDE SEQUENCE [LARGE SCALE GENOMIC DNA]</scope>
    <source>
        <strain evidence="3">NRRL ISP-5002</strain>
    </source>
</reference>
<protein>
    <submittedName>
        <fullName evidence="2">Uncharacterized protein</fullName>
    </submittedName>
</protein>
<feature type="transmembrane region" description="Helical" evidence="1">
    <location>
        <begin position="96"/>
        <end position="113"/>
    </location>
</feature>
<evidence type="ECO:0000313" key="2">
    <source>
        <dbReference type="EMBL" id="KPC66380.1"/>
    </source>
</evidence>
<dbReference type="PATRIC" id="fig|66876.3.peg.1222"/>
<keyword evidence="1" id="KW-1133">Transmembrane helix</keyword>
<dbReference type="AlphaFoldDB" id="A0A0N0H3Y2"/>